<gene>
    <name evidence="8" type="ORF">UFOPK1495_00370</name>
    <name evidence="9" type="ORF">UFOPK1603_00198</name>
    <name evidence="10" type="ORF">UFOPK2143_01324</name>
    <name evidence="11" type="ORF">UFOPK2350_00795</name>
</gene>
<evidence type="ECO:0000256" key="6">
    <source>
        <dbReference type="SAM" id="Phobius"/>
    </source>
</evidence>
<protein>
    <submittedName>
        <fullName evidence="11">Unannotated protein</fullName>
    </submittedName>
</protein>
<proteinExistence type="predicted"/>
<keyword evidence="4 6" id="KW-1133">Transmembrane helix</keyword>
<keyword evidence="3 6" id="KW-0812">Transmembrane</keyword>
<evidence type="ECO:0000313" key="11">
    <source>
        <dbReference type="EMBL" id="CAB4677983.1"/>
    </source>
</evidence>
<reference evidence="11" key="1">
    <citation type="submission" date="2020-05" db="EMBL/GenBank/DDBJ databases">
        <authorList>
            <person name="Chiriac C."/>
            <person name="Salcher M."/>
            <person name="Ghai R."/>
            <person name="Kavagutti S V."/>
        </authorList>
    </citation>
    <scope>NUCLEOTIDE SEQUENCE</scope>
</reference>
<dbReference type="PANTHER" id="PTHR30353:SF0">
    <property type="entry name" value="TRANSMEMBRANE PROTEIN"/>
    <property type="match status" value="1"/>
</dbReference>
<keyword evidence="2" id="KW-1003">Cell membrane</keyword>
<evidence type="ECO:0000256" key="1">
    <source>
        <dbReference type="ARBA" id="ARBA00004651"/>
    </source>
</evidence>
<dbReference type="InterPro" id="IPR032818">
    <property type="entry name" value="DedA-like"/>
</dbReference>
<organism evidence="11">
    <name type="scientific">freshwater metagenome</name>
    <dbReference type="NCBI Taxonomy" id="449393"/>
    <lineage>
        <taxon>unclassified sequences</taxon>
        <taxon>metagenomes</taxon>
        <taxon>ecological metagenomes</taxon>
    </lineage>
</organism>
<feature type="transmembrane region" description="Helical" evidence="6">
    <location>
        <begin position="76"/>
        <end position="98"/>
    </location>
</feature>
<accession>A0A6J6N085</accession>
<feature type="transmembrane region" description="Helical" evidence="6">
    <location>
        <begin position="23"/>
        <end position="44"/>
    </location>
</feature>
<dbReference type="EMBL" id="CAEZTG010000009">
    <property type="protein sequence ID" value="CAB4555914.1"/>
    <property type="molecule type" value="Genomic_DNA"/>
</dbReference>
<evidence type="ECO:0000256" key="3">
    <source>
        <dbReference type="ARBA" id="ARBA00022692"/>
    </source>
</evidence>
<feature type="transmembrane region" description="Helical" evidence="6">
    <location>
        <begin position="164"/>
        <end position="184"/>
    </location>
</feature>
<dbReference type="InterPro" id="IPR032816">
    <property type="entry name" value="VTT_dom"/>
</dbReference>
<dbReference type="GO" id="GO:0005886">
    <property type="term" value="C:plasma membrane"/>
    <property type="evidence" value="ECO:0007669"/>
    <property type="project" value="UniProtKB-SubCell"/>
</dbReference>
<evidence type="ECO:0000313" key="10">
    <source>
        <dbReference type="EMBL" id="CAB4651803.1"/>
    </source>
</evidence>
<evidence type="ECO:0000256" key="2">
    <source>
        <dbReference type="ARBA" id="ARBA00022475"/>
    </source>
</evidence>
<dbReference type="EMBL" id="CAEZVV010000098">
    <property type="protein sequence ID" value="CAB4651803.1"/>
    <property type="molecule type" value="Genomic_DNA"/>
</dbReference>
<evidence type="ECO:0000313" key="9">
    <source>
        <dbReference type="EMBL" id="CAB4555914.1"/>
    </source>
</evidence>
<evidence type="ECO:0000259" key="7">
    <source>
        <dbReference type="Pfam" id="PF09335"/>
    </source>
</evidence>
<evidence type="ECO:0000313" key="8">
    <source>
        <dbReference type="EMBL" id="CAB4543886.1"/>
    </source>
</evidence>
<dbReference type="EMBL" id="CAEZSU010000027">
    <property type="protein sequence ID" value="CAB4543886.1"/>
    <property type="molecule type" value="Genomic_DNA"/>
</dbReference>
<dbReference type="Pfam" id="PF09335">
    <property type="entry name" value="VTT_dom"/>
    <property type="match status" value="1"/>
</dbReference>
<sequence length="227" mass="24547">MFSAMTNAVFAVGIDPQKLLESVGLIGLFIVVFAESGILIGFFLPGDSLLFTAGLATYGIKISEDGEIFQLAGGHIWIVMLGVTLAAIAGDQVGYLFGKKVGPALFKRPESRLFKPSYVESAEKFFAKHGSKSIVLARFVPIVRTFTPIVAGVSNMHYRTFVKFNVIGGILWGAGITLLGYTLGRAFPAIGENIEIAVVVIVFVSILPVIIEFIRHRRAPKGDHFAE</sequence>
<name>A0A6J6N085_9ZZZZ</name>
<feature type="domain" description="VTT" evidence="7">
    <location>
        <begin position="66"/>
        <end position="181"/>
    </location>
</feature>
<evidence type="ECO:0000256" key="4">
    <source>
        <dbReference type="ARBA" id="ARBA00022989"/>
    </source>
</evidence>
<keyword evidence="5 6" id="KW-0472">Membrane</keyword>
<dbReference type="EMBL" id="CAEZXE010000057">
    <property type="protein sequence ID" value="CAB4677983.1"/>
    <property type="molecule type" value="Genomic_DNA"/>
</dbReference>
<dbReference type="PANTHER" id="PTHR30353">
    <property type="entry name" value="INNER MEMBRANE PROTEIN DEDA-RELATED"/>
    <property type="match status" value="1"/>
</dbReference>
<dbReference type="AlphaFoldDB" id="A0A6J6N085"/>
<evidence type="ECO:0000256" key="5">
    <source>
        <dbReference type="ARBA" id="ARBA00023136"/>
    </source>
</evidence>
<feature type="transmembrane region" description="Helical" evidence="6">
    <location>
        <begin position="196"/>
        <end position="214"/>
    </location>
</feature>
<comment type="subcellular location">
    <subcellularLocation>
        <location evidence="1">Cell membrane</location>
        <topology evidence="1">Multi-pass membrane protein</topology>
    </subcellularLocation>
</comment>